<name>A0ACB9THJ8_HOLOL</name>
<gene>
    <name evidence="1" type="ORF">MML48_3g00000998</name>
</gene>
<organism evidence="1 2">
    <name type="scientific">Holotrichia oblita</name>
    <name type="common">Chafer beetle</name>
    <dbReference type="NCBI Taxonomy" id="644536"/>
    <lineage>
        <taxon>Eukaryota</taxon>
        <taxon>Metazoa</taxon>
        <taxon>Ecdysozoa</taxon>
        <taxon>Arthropoda</taxon>
        <taxon>Hexapoda</taxon>
        <taxon>Insecta</taxon>
        <taxon>Pterygota</taxon>
        <taxon>Neoptera</taxon>
        <taxon>Endopterygota</taxon>
        <taxon>Coleoptera</taxon>
        <taxon>Polyphaga</taxon>
        <taxon>Scarabaeiformia</taxon>
        <taxon>Scarabaeidae</taxon>
        <taxon>Melolonthinae</taxon>
        <taxon>Holotrichia</taxon>
    </lineage>
</organism>
<accession>A0ACB9THJ8</accession>
<comment type="caution">
    <text evidence="1">The sequence shown here is derived from an EMBL/GenBank/DDBJ whole genome shotgun (WGS) entry which is preliminary data.</text>
</comment>
<proteinExistence type="predicted"/>
<dbReference type="EMBL" id="CM043017">
    <property type="protein sequence ID" value="KAI4466276.1"/>
    <property type="molecule type" value="Genomic_DNA"/>
</dbReference>
<evidence type="ECO:0000313" key="1">
    <source>
        <dbReference type="EMBL" id="KAI4466276.1"/>
    </source>
</evidence>
<dbReference type="Proteomes" id="UP001056778">
    <property type="component" value="Chromosome 3"/>
</dbReference>
<sequence>MCEKHKATGKFALFIICNQKSDLFKMDEVGARIQQQSSIASDTNIEECPKVESTSLPLDKRICLVGSVMKNTAICTAAQSFGVPVVTSDTGEEYSNDQSCSTIFVLEKFEGDNYDMLSKSRRPLLGPSALQQLANKGEKLPDYNTRPLYNLAMSGVVVCFTGFRNKDDLTKLVPLIHHMGGSIRKDMSAKVTHLIANVSGGDKYHYAATFRVPIMHLQWVLASWEYKDDIEFSASMDSFVSQHRLKPFCGARVCFVGFPEEEEKHMIEVLEANGGNLTSSDDPTCTHMVMDQAETFAIEANSAPLSPKASTVSLISPASSCSNLNNPSRVSPPRNGSTPKCSLATTPYSKVNLNITHLETVHEKSNDNCVNDLNNTFLDTTDNLQRLDLDKTTSSKRKRKLASPERFCSKRRKDLSYSETRKRKISDFFKTPFDYFSHRRRTIGGSAINQSLNESVISTSGAFDIHTVQNLSQIDITPNKSSTKTKKIRKNLFVRTFSSSKFRYSNVGKKSDLNSTKSSLGDFSEVEGGEKMNVTCFPDFSLNPLLESETQVHRNRKELQGQALTNTVVVDESTVAEKIEGPPKAHIIKAEWFWTSVQKGISLEEKDYLFGDYLDHLLSPNRRDSHQATPSSASRRKRKRLHETITSLAHQPSPGLLNKRRSSLISDTGLLSVSGSFLDCTPSPVKSSDICEAVIADTPRKGLTPRQQVFLELVQTESNYVNILNIIMTMFKQQLENSTEEEALLNNTELKIIFGNLPPIYETHLKMLDELRWTSANWSEDKSIGSIILKYSTDLLKAYPPFINFFEEMKSMLLHCDTTKPRFHAFLKACQTKPECGRQSLQELLIRPVQRLPSISLLLNDILKHTPKNNGDNGALEKALASIREVMAHINEDKRRTEGQRAMFDIFNEIDNCPPDLVSSHRSFVVKSEVIQLSSSEGLSSKGNPLVLFLFSDQLEVCKKRSKAFNTLKSPNTVNGIHKNSSIKPYKHVKLMSLSTIKRVIDIKETEECQRVFSLVFRNNDELKERLCSFVMTDEEMDKTTFLKTLCKQMATNACTADADKLLAYLEPHQLDIDTSDVSNGTLSKAFKFATKTRLRVGRAFSFNKTPSKLKRAVSSMMSPFGSSTNLTPASQLAQMRLASYNNISVSSYALCLKSCLLQELANTENASESPPHAPMSVQPTRKLKTSSLGVNALKRL</sequence>
<reference evidence="1" key="1">
    <citation type="submission" date="2022-04" db="EMBL/GenBank/DDBJ databases">
        <title>Chromosome-scale genome assembly of Holotrichia oblita Faldermann.</title>
        <authorList>
            <person name="Rongchong L."/>
        </authorList>
    </citation>
    <scope>NUCLEOTIDE SEQUENCE</scope>
    <source>
        <strain evidence="1">81SQS9</strain>
    </source>
</reference>
<evidence type="ECO:0000313" key="2">
    <source>
        <dbReference type="Proteomes" id="UP001056778"/>
    </source>
</evidence>
<protein>
    <submittedName>
        <fullName evidence="1">Protein ect2</fullName>
    </submittedName>
</protein>
<keyword evidence="2" id="KW-1185">Reference proteome</keyword>